<comment type="caution">
    <text evidence="2">The sequence shown here is derived from an EMBL/GenBank/DDBJ whole genome shotgun (WGS) entry which is preliminary data.</text>
</comment>
<dbReference type="InterPro" id="IPR040632">
    <property type="entry name" value="Sulfotransfer_4"/>
</dbReference>
<dbReference type="RefSeq" id="XP_044719032.1">
    <property type="nucleotide sequence ID" value="XM_044866068.1"/>
</dbReference>
<name>A0A9P8SGW2_9HYPO</name>
<dbReference type="Pfam" id="PF17784">
    <property type="entry name" value="Sulfotransfer_4"/>
    <property type="match status" value="1"/>
</dbReference>
<proteinExistence type="predicted"/>
<dbReference type="GeneID" id="68356726"/>
<dbReference type="PANTHER" id="PTHR36978:SF4">
    <property type="entry name" value="P-LOOP CONTAINING NUCLEOSIDE TRIPHOSPHATE HYDROLASE PROTEIN"/>
    <property type="match status" value="1"/>
</dbReference>
<evidence type="ECO:0000313" key="2">
    <source>
        <dbReference type="EMBL" id="KAH0961519.1"/>
    </source>
</evidence>
<keyword evidence="1" id="KW-0472">Membrane</keyword>
<keyword evidence="1" id="KW-0812">Transmembrane</keyword>
<reference evidence="2" key="1">
    <citation type="submission" date="2021-09" db="EMBL/GenBank/DDBJ databases">
        <title>A high-quality genome of the endoparasitic fungus Hirsutella rhossiliensis with a comparison of Hirsutella genomes reveals transposable elements contributing to genome size variation.</title>
        <authorList>
            <person name="Lin R."/>
            <person name="Jiao Y."/>
            <person name="Sun X."/>
            <person name="Ling J."/>
            <person name="Xie B."/>
            <person name="Cheng X."/>
        </authorList>
    </citation>
    <scope>NUCLEOTIDE SEQUENCE</scope>
    <source>
        <strain evidence="2">HR02</strain>
    </source>
</reference>
<dbReference type="InterPro" id="IPR027417">
    <property type="entry name" value="P-loop_NTPase"/>
</dbReference>
<dbReference type="PANTHER" id="PTHR36978">
    <property type="entry name" value="P-LOOP CONTAINING NUCLEOTIDE TRIPHOSPHATE HYDROLASE"/>
    <property type="match status" value="1"/>
</dbReference>
<feature type="transmembrane region" description="Helical" evidence="1">
    <location>
        <begin position="241"/>
        <end position="265"/>
    </location>
</feature>
<dbReference type="SUPFAM" id="SSF52540">
    <property type="entry name" value="P-loop containing nucleoside triphosphate hydrolases"/>
    <property type="match status" value="1"/>
</dbReference>
<sequence>MRFVTAQPGADRSALGPRIRVIGAGLSRCATSSLQAALETPSMGYFPCMHMEHVVPHSWRSQIIIDAMQEEDTQRRRKLLHRVFDGYEATTDFPGFWFIDDLMDMYPDAPIVLNQRKGGGNAWFRSFEDNIGFFRSWTFYLICFPFRSDRLHWTMHRVATRTWDQKFGVGVGPEFYDAYQEFVLREARKRNREVLVWRAEDGWEPLCDFLGKEAPKDEPFPWVNDAVTVQNVKQVLVARGILSWAAIFGGFWAAWTHLPLLAGFVSTQMSQAPA</sequence>
<dbReference type="Proteomes" id="UP000824596">
    <property type="component" value="Unassembled WGS sequence"/>
</dbReference>
<evidence type="ECO:0000313" key="3">
    <source>
        <dbReference type="Proteomes" id="UP000824596"/>
    </source>
</evidence>
<evidence type="ECO:0000256" key="1">
    <source>
        <dbReference type="SAM" id="Phobius"/>
    </source>
</evidence>
<accession>A0A9P8SGW2</accession>
<protein>
    <submittedName>
        <fullName evidence="2">Tpr repeat containing protein</fullName>
    </submittedName>
</protein>
<dbReference type="EMBL" id="JAIZPD010000008">
    <property type="protein sequence ID" value="KAH0961519.1"/>
    <property type="molecule type" value="Genomic_DNA"/>
</dbReference>
<keyword evidence="3" id="KW-1185">Reference proteome</keyword>
<dbReference type="AlphaFoldDB" id="A0A9P8SGW2"/>
<gene>
    <name evidence="2" type="ORF">HRG_07597</name>
</gene>
<dbReference type="Gene3D" id="3.40.50.300">
    <property type="entry name" value="P-loop containing nucleotide triphosphate hydrolases"/>
    <property type="match status" value="1"/>
</dbReference>
<dbReference type="OrthoDB" id="408152at2759"/>
<keyword evidence="1" id="KW-1133">Transmembrane helix</keyword>
<organism evidence="2 3">
    <name type="scientific">Hirsutella rhossiliensis</name>
    <dbReference type="NCBI Taxonomy" id="111463"/>
    <lineage>
        <taxon>Eukaryota</taxon>
        <taxon>Fungi</taxon>
        <taxon>Dikarya</taxon>
        <taxon>Ascomycota</taxon>
        <taxon>Pezizomycotina</taxon>
        <taxon>Sordariomycetes</taxon>
        <taxon>Hypocreomycetidae</taxon>
        <taxon>Hypocreales</taxon>
        <taxon>Ophiocordycipitaceae</taxon>
        <taxon>Hirsutella</taxon>
    </lineage>
</organism>